<dbReference type="RefSeq" id="WP_071834920.1">
    <property type="nucleotide sequence ID" value="NZ_LSRP01000118.1"/>
</dbReference>
<keyword evidence="1 4" id="KW-0378">Hydrolase</keyword>
<evidence type="ECO:0000256" key="2">
    <source>
        <dbReference type="PIRSR" id="PIRSR005962-1"/>
    </source>
</evidence>
<comment type="caution">
    <text evidence="4">The sequence shown here is derived from an EMBL/GenBank/DDBJ whole genome shotgun (WGS) entry which is preliminary data.</text>
</comment>
<reference evidence="4 5" key="1">
    <citation type="submission" date="2016-02" db="EMBL/GenBank/DDBJ databases">
        <title>Genome sequencing of a beta-galactosidase producing bacteria Rhizobium sp. 59.</title>
        <authorList>
            <person name="Wang D."/>
            <person name="Kot W."/>
            <person name="Qin Y."/>
            <person name="Hansen L."/>
            <person name="Naqvi K."/>
            <person name="Rensing C."/>
        </authorList>
    </citation>
    <scope>NUCLEOTIDE SEQUENCE [LARGE SCALE GENOMIC DNA]</scope>
    <source>
        <strain evidence="4 5">59</strain>
    </source>
</reference>
<dbReference type="FunFam" id="3.30.70.360:FF:000001">
    <property type="entry name" value="N-acetyldiaminopimelate deacetylase"/>
    <property type="match status" value="1"/>
</dbReference>
<dbReference type="Pfam" id="PF01546">
    <property type="entry name" value="Peptidase_M20"/>
    <property type="match status" value="1"/>
</dbReference>
<dbReference type="Gene3D" id="3.30.70.360">
    <property type="match status" value="1"/>
</dbReference>
<dbReference type="Pfam" id="PF07687">
    <property type="entry name" value="M20_dimer"/>
    <property type="match status" value="1"/>
</dbReference>
<evidence type="ECO:0000313" key="5">
    <source>
        <dbReference type="Proteomes" id="UP000182661"/>
    </source>
</evidence>
<dbReference type="CDD" id="cd05666">
    <property type="entry name" value="M20_Acy1-like"/>
    <property type="match status" value="1"/>
</dbReference>
<keyword evidence="5" id="KW-1185">Reference proteome</keyword>
<feature type="binding site" evidence="2">
    <location>
        <position position="164"/>
    </location>
    <ligand>
        <name>Mn(2+)</name>
        <dbReference type="ChEBI" id="CHEBI:29035"/>
        <label>2</label>
    </ligand>
</feature>
<proteinExistence type="predicted"/>
<protein>
    <submittedName>
        <fullName evidence="4">Amidohydrolase</fullName>
    </submittedName>
</protein>
<feature type="domain" description="Peptidase M20 dimerisation" evidence="3">
    <location>
        <begin position="188"/>
        <end position="282"/>
    </location>
</feature>
<dbReference type="GO" id="GO:0050118">
    <property type="term" value="F:N-acetyldiaminopimelate deacetylase activity"/>
    <property type="evidence" value="ECO:0007669"/>
    <property type="project" value="UniProtKB-ARBA"/>
</dbReference>
<dbReference type="PANTHER" id="PTHR11014">
    <property type="entry name" value="PEPTIDASE M20 FAMILY MEMBER"/>
    <property type="match status" value="1"/>
</dbReference>
<dbReference type="InterPro" id="IPR036264">
    <property type="entry name" value="Bact_exopeptidase_dim_dom"/>
</dbReference>
<evidence type="ECO:0000259" key="3">
    <source>
        <dbReference type="Pfam" id="PF07687"/>
    </source>
</evidence>
<evidence type="ECO:0000313" key="4">
    <source>
        <dbReference type="EMBL" id="OJF92396.1"/>
    </source>
</evidence>
<sequence>MPILNRAAELQSEVAEWRRHLHTRPELMFAVENTAAFVEMKLREFGVDEIVKGLGRTGVVGLIRGNLGEGRTIGLRADMDALPMTETSGVAWASTTPGKMHACGHDGHTAMLLGAAKYLSETRNFKGAVAVIFQPAEEGGGGGNEMVKDGMMERFSIAEVYGMHNMPGMPVGEFGTRVGPIMASTDEFTISLQGRGGHAAQPHRTIDPIVIGAQIVSALQTIPSRTADPLASVVVSVTKFNAGFAHNVIPEQAVLAGTVRTLRADVRDMAEIRIREISQNIAAAFGATVQVRYGRNYPVTVNHRTETAHAIAAAANIAGEAKVISDIDPMMGGEDFSYMLLSRPGAFIFMGNGDTAGLHNPNYDFNDEAIPHGISYWVKLAETRLAA</sequence>
<feature type="binding site" evidence="2">
    <location>
        <position position="103"/>
    </location>
    <ligand>
        <name>Mn(2+)</name>
        <dbReference type="ChEBI" id="CHEBI:29035"/>
        <label>2</label>
    </ligand>
</feature>
<dbReference type="SUPFAM" id="SSF55031">
    <property type="entry name" value="Bacterial exopeptidase dimerisation domain"/>
    <property type="match status" value="1"/>
</dbReference>
<accession>A0A657LMU4</accession>
<keyword evidence="2" id="KW-0464">Manganese</keyword>
<gene>
    <name evidence="4" type="ORF">AX760_05950</name>
</gene>
<dbReference type="NCBIfam" id="TIGR01891">
    <property type="entry name" value="amidohydrolases"/>
    <property type="match status" value="1"/>
</dbReference>
<keyword evidence="2" id="KW-0479">Metal-binding</keyword>
<dbReference type="InterPro" id="IPR002933">
    <property type="entry name" value="Peptidase_M20"/>
</dbReference>
<dbReference type="Proteomes" id="UP000182661">
    <property type="component" value="Unassembled WGS sequence"/>
</dbReference>
<dbReference type="AlphaFoldDB" id="A0A657LMU4"/>
<dbReference type="OrthoDB" id="9777385at2"/>
<dbReference type="GO" id="GO:0019877">
    <property type="term" value="P:diaminopimelate biosynthetic process"/>
    <property type="evidence" value="ECO:0007669"/>
    <property type="project" value="UniProtKB-ARBA"/>
</dbReference>
<comment type="cofactor">
    <cofactor evidence="2">
        <name>Mn(2+)</name>
        <dbReference type="ChEBI" id="CHEBI:29035"/>
    </cofactor>
    <text evidence="2">The Mn(2+) ion enhances activity.</text>
</comment>
<feature type="binding site" evidence="2">
    <location>
        <position position="359"/>
    </location>
    <ligand>
        <name>Mn(2+)</name>
        <dbReference type="ChEBI" id="CHEBI:29035"/>
        <label>2</label>
    </ligand>
</feature>
<feature type="binding site" evidence="2">
    <location>
        <position position="105"/>
    </location>
    <ligand>
        <name>Mn(2+)</name>
        <dbReference type="ChEBI" id="CHEBI:29035"/>
        <label>2</label>
    </ligand>
</feature>
<dbReference type="InterPro" id="IPR011650">
    <property type="entry name" value="Peptidase_M20_dimer"/>
</dbReference>
<name>A0A657LMU4_9HYPH</name>
<dbReference type="GO" id="GO:0046872">
    <property type="term" value="F:metal ion binding"/>
    <property type="evidence" value="ECO:0007669"/>
    <property type="project" value="UniProtKB-KW"/>
</dbReference>
<organism evidence="4 5">
    <name type="scientific">Pararhizobium antarcticum</name>
    <dbReference type="NCBI Taxonomy" id="1798805"/>
    <lineage>
        <taxon>Bacteria</taxon>
        <taxon>Pseudomonadati</taxon>
        <taxon>Pseudomonadota</taxon>
        <taxon>Alphaproteobacteria</taxon>
        <taxon>Hyphomicrobiales</taxon>
        <taxon>Rhizobiaceae</taxon>
        <taxon>Rhizobium/Agrobacterium group</taxon>
        <taxon>Pararhizobium</taxon>
    </lineage>
</organism>
<evidence type="ECO:0000256" key="1">
    <source>
        <dbReference type="ARBA" id="ARBA00022801"/>
    </source>
</evidence>
<dbReference type="Gene3D" id="3.40.630.10">
    <property type="entry name" value="Zn peptidases"/>
    <property type="match status" value="1"/>
</dbReference>
<dbReference type="PANTHER" id="PTHR11014:SF63">
    <property type="entry name" value="METALLOPEPTIDASE, PUTATIVE (AFU_ORTHOLOGUE AFUA_6G09600)-RELATED"/>
    <property type="match status" value="1"/>
</dbReference>
<feature type="binding site" evidence="2">
    <location>
        <position position="138"/>
    </location>
    <ligand>
        <name>Mn(2+)</name>
        <dbReference type="ChEBI" id="CHEBI:29035"/>
        <label>2</label>
    </ligand>
</feature>
<dbReference type="PIRSF" id="PIRSF005962">
    <property type="entry name" value="Pept_M20D_amidohydro"/>
    <property type="match status" value="1"/>
</dbReference>
<dbReference type="SUPFAM" id="SSF53187">
    <property type="entry name" value="Zn-dependent exopeptidases"/>
    <property type="match status" value="1"/>
</dbReference>
<dbReference type="InterPro" id="IPR017439">
    <property type="entry name" value="Amidohydrolase"/>
</dbReference>
<dbReference type="EMBL" id="LSRP01000118">
    <property type="protein sequence ID" value="OJF92396.1"/>
    <property type="molecule type" value="Genomic_DNA"/>
</dbReference>